<feature type="transmembrane region" description="Helical" evidence="1">
    <location>
        <begin position="7"/>
        <end position="24"/>
    </location>
</feature>
<name>A0A9Q1DFH0_CONCO</name>
<organism evidence="2 3">
    <name type="scientific">Conger conger</name>
    <name type="common">Conger eel</name>
    <name type="synonym">Muraena conger</name>
    <dbReference type="NCBI Taxonomy" id="82655"/>
    <lineage>
        <taxon>Eukaryota</taxon>
        <taxon>Metazoa</taxon>
        <taxon>Chordata</taxon>
        <taxon>Craniata</taxon>
        <taxon>Vertebrata</taxon>
        <taxon>Euteleostomi</taxon>
        <taxon>Actinopterygii</taxon>
        <taxon>Neopterygii</taxon>
        <taxon>Teleostei</taxon>
        <taxon>Anguilliformes</taxon>
        <taxon>Congridae</taxon>
        <taxon>Conger</taxon>
    </lineage>
</organism>
<sequence>MKTAASQIVGIYFLGLFVLIPSFWTTDTNGYGVCVKTPKSVLLFLQQEQESGSPLEKFRKNVVEIPAAFCGHRSGFKGGSPQMTALPNLLV</sequence>
<dbReference type="AlphaFoldDB" id="A0A9Q1DFH0"/>
<evidence type="ECO:0000313" key="2">
    <source>
        <dbReference type="EMBL" id="KAJ8268772.1"/>
    </source>
</evidence>
<evidence type="ECO:0000313" key="3">
    <source>
        <dbReference type="Proteomes" id="UP001152803"/>
    </source>
</evidence>
<gene>
    <name evidence="2" type="ORF">COCON_G00113790</name>
</gene>
<comment type="caution">
    <text evidence="2">The sequence shown here is derived from an EMBL/GenBank/DDBJ whole genome shotgun (WGS) entry which is preliminary data.</text>
</comment>
<keyword evidence="3" id="KW-1185">Reference proteome</keyword>
<keyword evidence="1" id="KW-0812">Transmembrane</keyword>
<proteinExistence type="predicted"/>
<dbReference type="Proteomes" id="UP001152803">
    <property type="component" value="Unassembled WGS sequence"/>
</dbReference>
<evidence type="ECO:0000256" key="1">
    <source>
        <dbReference type="SAM" id="Phobius"/>
    </source>
</evidence>
<keyword evidence="1" id="KW-0472">Membrane</keyword>
<keyword evidence="1" id="KW-1133">Transmembrane helix</keyword>
<accession>A0A9Q1DFH0</accession>
<reference evidence="2" key="1">
    <citation type="journal article" date="2023" name="Science">
        <title>Genome structures resolve the early diversification of teleost fishes.</title>
        <authorList>
            <person name="Parey E."/>
            <person name="Louis A."/>
            <person name="Montfort J."/>
            <person name="Bouchez O."/>
            <person name="Roques C."/>
            <person name="Iampietro C."/>
            <person name="Lluch J."/>
            <person name="Castinel A."/>
            <person name="Donnadieu C."/>
            <person name="Desvignes T."/>
            <person name="Floi Bucao C."/>
            <person name="Jouanno E."/>
            <person name="Wen M."/>
            <person name="Mejri S."/>
            <person name="Dirks R."/>
            <person name="Jansen H."/>
            <person name="Henkel C."/>
            <person name="Chen W.J."/>
            <person name="Zahm M."/>
            <person name="Cabau C."/>
            <person name="Klopp C."/>
            <person name="Thompson A.W."/>
            <person name="Robinson-Rechavi M."/>
            <person name="Braasch I."/>
            <person name="Lecointre G."/>
            <person name="Bobe J."/>
            <person name="Postlethwait J.H."/>
            <person name="Berthelot C."/>
            <person name="Roest Crollius H."/>
            <person name="Guiguen Y."/>
        </authorList>
    </citation>
    <scope>NUCLEOTIDE SEQUENCE</scope>
    <source>
        <strain evidence="2">Concon-B</strain>
    </source>
</reference>
<protein>
    <submittedName>
        <fullName evidence="2">Uncharacterized protein</fullName>
    </submittedName>
</protein>
<dbReference type="EMBL" id="JAFJMO010000008">
    <property type="protein sequence ID" value="KAJ8268772.1"/>
    <property type="molecule type" value="Genomic_DNA"/>
</dbReference>